<reference evidence="12" key="1">
    <citation type="submission" date="2015-07" db="EMBL/GenBank/DDBJ databases">
        <title>Nocardia seriolae U-1 whole genome shotgun sequence.</title>
        <authorList>
            <person name="Imajoh M."/>
            <person name="Fukumoto Y."/>
            <person name="Sukeda M."/>
            <person name="Yamane J."/>
            <person name="Yamasaki K."/>
            <person name="Shimizu M."/>
            <person name="Ohnishi K."/>
            <person name="Oshima S."/>
        </authorList>
    </citation>
    <scope>NUCLEOTIDE SEQUENCE [LARGE SCALE GENOMIC DNA]</scope>
    <source>
        <strain evidence="12">U-1</strain>
    </source>
</reference>
<dbReference type="Proteomes" id="UP000037179">
    <property type="component" value="Unassembled WGS sequence"/>
</dbReference>
<dbReference type="PROSITE" id="PS50850">
    <property type="entry name" value="MFS"/>
    <property type="match status" value="1"/>
</dbReference>
<dbReference type="InterPro" id="IPR004638">
    <property type="entry name" value="EmrB-like"/>
</dbReference>
<accession>A0ABC9YRI8</accession>
<feature type="transmembrane region" description="Helical" evidence="8">
    <location>
        <begin position="101"/>
        <end position="121"/>
    </location>
</feature>
<evidence type="ECO:0000256" key="7">
    <source>
        <dbReference type="ARBA" id="ARBA00023136"/>
    </source>
</evidence>
<dbReference type="InterPro" id="IPR036259">
    <property type="entry name" value="MFS_trans_sf"/>
</dbReference>
<keyword evidence="7 8" id="KW-0472">Membrane</keyword>
<feature type="transmembrane region" description="Helical" evidence="8">
    <location>
        <begin position="423"/>
        <end position="444"/>
    </location>
</feature>
<evidence type="ECO:0000313" key="13">
    <source>
        <dbReference type="Proteomes" id="UP000180166"/>
    </source>
</evidence>
<feature type="domain" description="Major facilitator superfamily (MFS) profile" evidence="9">
    <location>
        <begin position="36"/>
        <end position="480"/>
    </location>
</feature>
<dbReference type="InterPro" id="IPR020846">
    <property type="entry name" value="MFS_dom"/>
</dbReference>
<reference evidence="10 13" key="3">
    <citation type="submission" date="2016-10" db="EMBL/GenBank/DDBJ databases">
        <title>Genome sequence of Nocardia seriolae strain EM150506, isolated from Anguila japonica.</title>
        <authorList>
            <person name="Han H.-J."/>
        </authorList>
    </citation>
    <scope>NUCLEOTIDE SEQUENCE [LARGE SCALE GENOMIC DNA]</scope>
    <source>
        <strain evidence="10 13">EM150506</strain>
    </source>
</reference>
<dbReference type="RefSeq" id="WP_081985740.1">
    <property type="nucleotide sequence ID" value="NZ_AP017900.1"/>
</dbReference>
<evidence type="ECO:0000313" key="10">
    <source>
        <dbReference type="EMBL" id="APB00233.1"/>
    </source>
</evidence>
<evidence type="ECO:0000259" key="9">
    <source>
        <dbReference type="PROSITE" id="PS50850"/>
    </source>
</evidence>
<proteinExistence type="inferred from homology"/>
<dbReference type="Pfam" id="PF07690">
    <property type="entry name" value="MFS_1"/>
    <property type="match status" value="1"/>
</dbReference>
<evidence type="ECO:0000256" key="8">
    <source>
        <dbReference type="SAM" id="Phobius"/>
    </source>
</evidence>
<dbReference type="EMBL" id="CP017839">
    <property type="protein sequence ID" value="APB00233.1"/>
    <property type="molecule type" value="Genomic_DNA"/>
</dbReference>
<reference evidence="11 12" key="2">
    <citation type="journal article" date="2016" name="Genome Announc.">
        <title>Draft Genome Sequence of Erythromycin- and Oxytetracycline-Sensitive Nocardia seriolae Strain U-1 (NBRC 110359).</title>
        <authorList>
            <person name="Imajoh M."/>
            <person name="Sukeda M."/>
            <person name="Shimizu M."/>
            <person name="Yamane J."/>
            <person name="Ohnishi K."/>
            <person name="Oshima S."/>
        </authorList>
    </citation>
    <scope>NUCLEOTIDE SEQUENCE [LARGE SCALE GENOMIC DNA]</scope>
    <source>
        <strain evidence="11 12">U-1</strain>
    </source>
</reference>
<feature type="transmembrane region" description="Helical" evidence="8">
    <location>
        <begin position="456"/>
        <end position="476"/>
    </location>
</feature>
<dbReference type="PANTHER" id="PTHR42718">
    <property type="entry name" value="MAJOR FACILITATOR SUPERFAMILY MULTIDRUG TRANSPORTER MFSC"/>
    <property type="match status" value="1"/>
</dbReference>
<comment type="similarity">
    <text evidence="2">Belongs to the major facilitator superfamily. EmrB family.</text>
</comment>
<evidence type="ECO:0000256" key="2">
    <source>
        <dbReference type="ARBA" id="ARBA00008537"/>
    </source>
</evidence>
<feature type="transmembrane region" description="Helical" evidence="8">
    <location>
        <begin position="382"/>
        <end position="402"/>
    </location>
</feature>
<feature type="transmembrane region" description="Helical" evidence="8">
    <location>
        <begin position="221"/>
        <end position="240"/>
    </location>
</feature>
<feature type="transmembrane region" description="Helical" evidence="8">
    <location>
        <begin position="190"/>
        <end position="209"/>
    </location>
</feature>
<evidence type="ECO:0000256" key="4">
    <source>
        <dbReference type="ARBA" id="ARBA00022475"/>
    </source>
</evidence>
<keyword evidence="3" id="KW-0813">Transport</keyword>
<keyword evidence="12" id="KW-1185">Reference proteome</keyword>
<evidence type="ECO:0000256" key="1">
    <source>
        <dbReference type="ARBA" id="ARBA00004651"/>
    </source>
</evidence>
<evidence type="ECO:0000256" key="6">
    <source>
        <dbReference type="ARBA" id="ARBA00022989"/>
    </source>
</evidence>
<evidence type="ECO:0000256" key="3">
    <source>
        <dbReference type="ARBA" id="ARBA00022448"/>
    </source>
</evidence>
<evidence type="ECO:0000256" key="5">
    <source>
        <dbReference type="ARBA" id="ARBA00022692"/>
    </source>
</evidence>
<dbReference type="GO" id="GO:0005886">
    <property type="term" value="C:plasma membrane"/>
    <property type="evidence" value="ECO:0007669"/>
    <property type="project" value="UniProtKB-SubCell"/>
</dbReference>
<dbReference type="NCBIfam" id="TIGR00711">
    <property type="entry name" value="efflux_EmrB"/>
    <property type="match status" value="1"/>
</dbReference>
<feature type="transmembrane region" description="Helical" evidence="8">
    <location>
        <begin position="252"/>
        <end position="273"/>
    </location>
</feature>
<dbReference type="KEGG" id="nsr:NS506_06197"/>
<dbReference type="InterPro" id="IPR011701">
    <property type="entry name" value="MFS"/>
</dbReference>
<keyword evidence="6 8" id="KW-1133">Transmembrane helix</keyword>
<dbReference type="AlphaFoldDB" id="A0ABC9YRI8"/>
<feature type="transmembrane region" description="Helical" evidence="8">
    <location>
        <begin position="356"/>
        <end position="376"/>
    </location>
</feature>
<feature type="transmembrane region" description="Helical" evidence="8">
    <location>
        <begin position="160"/>
        <end position="184"/>
    </location>
</feature>
<keyword evidence="4" id="KW-1003">Cell membrane</keyword>
<dbReference type="EMBL" id="BBYQ01000022">
    <property type="protein sequence ID" value="GAP27698.1"/>
    <property type="molecule type" value="Genomic_DNA"/>
</dbReference>
<comment type="subcellular location">
    <subcellularLocation>
        <location evidence="1">Cell membrane</location>
        <topology evidence="1">Multi-pass membrane protein</topology>
    </subcellularLocation>
</comment>
<organism evidence="11 12">
    <name type="scientific">Nocardia seriolae</name>
    <dbReference type="NCBI Taxonomy" id="37332"/>
    <lineage>
        <taxon>Bacteria</taxon>
        <taxon>Bacillati</taxon>
        <taxon>Actinomycetota</taxon>
        <taxon>Actinomycetes</taxon>
        <taxon>Mycobacteriales</taxon>
        <taxon>Nocardiaceae</taxon>
        <taxon>Nocardia</taxon>
    </lineage>
</organism>
<feature type="transmembrane region" description="Helical" evidence="8">
    <location>
        <begin position="74"/>
        <end position="94"/>
    </location>
</feature>
<sequence length="482" mass="49020">MTQMRSDTKASGSGGVAVEPAAPAASDKIPAHVWRTAGVVVFGAVMGMLDTSLVNIGLRTIGADLGASLATIQWVASAYLLALGVSLTVCGWLARRVGVTRLWLGALVAFTLTSVLCAFAPTAGWLIGARILQGLAAGLMIPAGQTILGQAAGPQRMGRVMGVVGIAVVGAPAIGPTIGGLMLAHWSWEWLFLINIPFGLAGLALGPRYLPRSSGMPTQKLDIVGVVLAGGGVSAVVYGLGEIAVTGSATSASVWLPVVLGLAGLAGFLTRALRTEQSLLDIRLFGNRAFRIANTASFFAGGAMFGVMVLLPLYFQVLHGTGLVCTDVDLLAYGLGGIVMLPLGGRLTDRFGGGRVAVIGNLAIAAAVLPFAFLPADANGVLIQSLLFVAGMATGVGAMPLVSSAYASVRREQLPDATAFVNILQRVGGAVAVAVVAVILSRAASSGWSPVSGYHLAFGVLAALSVVASAASTVLYGHQRRA</sequence>
<feature type="transmembrane region" description="Helical" evidence="8">
    <location>
        <begin position="321"/>
        <end position="344"/>
    </location>
</feature>
<gene>
    <name evidence="10" type="ORF">NS506_06197</name>
    <name evidence="11" type="ORF">NSK11_contig00022-0042</name>
</gene>
<dbReference type="Proteomes" id="UP000180166">
    <property type="component" value="Chromosome"/>
</dbReference>
<evidence type="ECO:0000313" key="12">
    <source>
        <dbReference type="Proteomes" id="UP000037179"/>
    </source>
</evidence>
<keyword evidence="5 8" id="KW-0812">Transmembrane</keyword>
<dbReference type="GeneID" id="93376687"/>
<dbReference type="PANTHER" id="PTHR42718:SF9">
    <property type="entry name" value="MAJOR FACILITATOR SUPERFAMILY MULTIDRUG TRANSPORTER MFSC"/>
    <property type="match status" value="1"/>
</dbReference>
<feature type="transmembrane region" description="Helical" evidence="8">
    <location>
        <begin position="294"/>
        <end position="315"/>
    </location>
</feature>
<dbReference type="SUPFAM" id="SSF103473">
    <property type="entry name" value="MFS general substrate transporter"/>
    <property type="match status" value="1"/>
</dbReference>
<feature type="transmembrane region" description="Helical" evidence="8">
    <location>
        <begin position="127"/>
        <end position="148"/>
    </location>
</feature>
<evidence type="ECO:0000313" key="11">
    <source>
        <dbReference type="EMBL" id="GAP27698.1"/>
    </source>
</evidence>
<dbReference type="Gene3D" id="1.20.1250.20">
    <property type="entry name" value="MFS general substrate transporter like domains"/>
    <property type="match status" value="2"/>
</dbReference>
<feature type="transmembrane region" description="Helical" evidence="8">
    <location>
        <begin position="33"/>
        <end position="54"/>
    </location>
</feature>
<name>A0ABC9YRI8_9NOCA</name>
<protein>
    <submittedName>
        <fullName evidence="10">Actinorhodin transporter</fullName>
    </submittedName>
    <submittedName>
        <fullName evidence="11">Multidrug transporter</fullName>
    </submittedName>
</protein>